<dbReference type="Proteomes" id="UP000267593">
    <property type="component" value="Unassembled WGS sequence"/>
</dbReference>
<protein>
    <submittedName>
        <fullName evidence="1">Uncharacterized protein</fullName>
    </submittedName>
</protein>
<organism evidence="1 2">
    <name type="scientific">Streptococcus oralis</name>
    <dbReference type="NCBI Taxonomy" id="1303"/>
    <lineage>
        <taxon>Bacteria</taxon>
        <taxon>Bacillati</taxon>
        <taxon>Bacillota</taxon>
        <taxon>Bacilli</taxon>
        <taxon>Lactobacillales</taxon>
        <taxon>Streptococcaceae</taxon>
        <taxon>Streptococcus</taxon>
    </lineage>
</organism>
<name>A0A428BJK3_STROR</name>
<dbReference type="AlphaFoldDB" id="A0A428BJK3"/>
<reference evidence="1 2" key="1">
    <citation type="submission" date="2018-11" db="EMBL/GenBank/DDBJ databases">
        <title>Species Designations Belie Phenotypic and Genotypic Heterogeneity in Oral Streptococci.</title>
        <authorList>
            <person name="Velsko I."/>
        </authorList>
    </citation>
    <scope>NUCLEOTIDE SEQUENCE [LARGE SCALE GENOMIC DNA]</scope>
    <source>
        <strain evidence="1 2">BCC63</strain>
    </source>
</reference>
<proteinExistence type="predicted"/>
<gene>
    <name evidence="1" type="ORF">D8863_10055</name>
</gene>
<dbReference type="EMBL" id="RJNJ01000068">
    <property type="protein sequence ID" value="RSI63443.1"/>
    <property type="molecule type" value="Genomic_DNA"/>
</dbReference>
<accession>A0A428BJK3</accession>
<evidence type="ECO:0000313" key="2">
    <source>
        <dbReference type="Proteomes" id="UP000267593"/>
    </source>
</evidence>
<comment type="caution">
    <text evidence="1">The sequence shown here is derived from an EMBL/GenBank/DDBJ whole genome shotgun (WGS) entry which is preliminary data.</text>
</comment>
<sequence length="52" mass="5943">MVVELEILSGQGWHLVELIRLLKSLPFETSRQVQHKLLTTTILVKMLATIKS</sequence>
<evidence type="ECO:0000313" key="1">
    <source>
        <dbReference type="EMBL" id="RSI63443.1"/>
    </source>
</evidence>